<dbReference type="SUPFAM" id="SSF51735">
    <property type="entry name" value="NAD(P)-binding Rossmann-fold domains"/>
    <property type="match status" value="1"/>
</dbReference>
<gene>
    <name evidence="2" type="ORF">SAMN05443245_0486</name>
</gene>
<protein>
    <submittedName>
        <fullName evidence="2">Uncharacterized conserved protein YbjT, contains NAD(P)-binding and DUF2867 domains</fullName>
    </submittedName>
</protein>
<dbReference type="OrthoDB" id="9798632at2"/>
<dbReference type="Gene3D" id="3.40.50.720">
    <property type="entry name" value="NAD(P)-binding Rossmann-like Domain"/>
    <property type="match status" value="1"/>
</dbReference>
<dbReference type="RefSeq" id="WP_074762784.1">
    <property type="nucleotide sequence ID" value="NZ_FNKP01000001.1"/>
</dbReference>
<dbReference type="PANTHER" id="PTHR14097">
    <property type="entry name" value="OXIDOREDUCTASE HTATIP2"/>
    <property type="match status" value="1"/>
</dbReference>
<keyword evidence="3" id="KW-1185">Reference proteome</keyword>
<dbReference type="InterPro" id="IPR016040">
    <property type="entry name" value="NAD(P)-bd_dom"/>
</dbReference>
<sequence length="233" mass="25306">MKVLIFGATGMVGQGVLRECLRAPDVEAVQTVGRTASGQLDPRLVEMVHADLMDYRNVEAQLAGFDACFFCLGVSSAGMSEADYARLTYDLTLAAAQTLSRLNPQMTFVYVSGAGTDSTEHGRSMWARVKGRTENALQRLPFKAVYLFRPGVIQPLNGARSKTRSYRLFYTLTKPFLSTLRAMFPNHILSTEDIGQAMLAVARHGASKAVLETADIRALSRESSSAPVGLHAG</sequence>
<dbReference type="Proteomes" id="UP000183487">
    <property type="component" value="Unassembled WGS sequence"/>
</dbReference>
<accession>A0A1H0Z7Y7</accession>
<evidence type="ECO:0000313" key="3">
    <source>
        <dbReference type="Proteomes" id="UP000183487"/>
    </source>
</evidence>
<dbReference type="PANTHER" id="PTHR14097:SF8">
    <property type="entry name" value="NAD(P)-BINDING DOMAIN-CONTAINING PROTEIN"/>
    <property type="match status" value="1"/>
</dbReference>
<evidence type="ECO:0000259" key="1">
    <source>
        <dbReference type="Pfam" id="PF13460"/>
    </source>
</evidence>
<feature type="domain" description="NAD(P)-binding" evidence="1">
    <location>
        <begin position="7"/>
        <end position="122"/>
    </location>
</feature>
<dbReference type="AlphaFoldDB" id="A0A1H0Z7Y7"/>
<dbReference type="Pfam" id="PF13460">
    <property type="entry name" value="NAD_binding_10"/>
    <property type="match status" value="1"/>
</dbReference>
<organism evidence="2 3">
    <name type="scientific">Paraburkholderia fungorum</name>
    <dbReference type="NCBI Taxonomy" id="134537"/>
    <lineage>
        <taxon>Bacteria</taxon>
        <taxon>Pseudomonadati</taxon>
        <taxon>Pseudomonadota</taxon>
        <taxon>Betaproteobacteria</taxon>
        <taxon>Burkholderiales</taxon>
        <taxon>Burkholderiaceae</taxon>
        <taxon>Paraburkholderia</taxon>
    </lineage>
</organism>
<evidence type="ECO:0000313" key="2">
    <source>
        <dbReference type="EMBL" id="SDQ23206.1"/>
    </source>
</evidence>
<reference evidence="3" key="1">
    <citation type="submission" date="2016-10" db="EMBL/GenBank/DDBJ databases">
        <authorList>
            <person name="Varghese N."/>
        </authorList>
    </citation>
    <scope>NUCLEOTIDE SEQUENCE [LARGE SCALE GENOMIC DNA]</scope>
    <source>
        <strain evidence="3">GAS106B</strain>
    </source>
</reference>
<name>A0A1H0Z7Y7_9BURK</name>
<dbReference type="EMBL" id="FNKP01000001">
    <property type="protein sequence ID" value="SDQ23206.1"/>
    <property type="molecule type" value="Genomic_DNA"/>
</dbReference>
<dbReference type="InterPro" id="IPR036291">
    <property type="entry name" value="NAD(P)-bd_dom_sf"/>
</dbReference>
<proteinExistence type="predicted"/>